<evidence type="ECO:0000256" key="5">
    <source>
        <dbReference type="SAM" id="MobiDB-lite"/>
    </source>
</evidence>
<protein>
    <submittedName>
        <fullName evidence="7">ATP-binding cassette domain-containing protein</fullName>
    </submittedName>
</protein>
<reference evidence="8" key="1">
    <citation type="journal article" date="2019" name="Int. J. Syst. Evol. Microbiol.">
        <title>The Global Catalogue of Microorganisms (GCM) 10K type strain sequencing project: providing services to taxonomists for standard genome sequencing and annotation.</title>
        <authorList>
            <consortium name="The Broad Institute Genomics Platform"/>
            <consortium name="The Broad Institute Genome Sequencing Center for Infectious Disease"/>
            <person name="Wu L."/>
            <person name="Ma J."/>
        </authorList>
    </citation>
    <scope>NUCLEOTIDE SEQUENCE [LARGE SCALE GENOMIC DNA]</scope>
    <source>
        <strain evidence="8">CCUG 60214</strain>
    </source>
</reference>
<dbReference type="InterPro" id="IPR027417">
    <property type="entry name" value="P-loop_NTPase"/>
</dbReference>
<dbReference type="InterPro" id="IPR050319">
    <property type="entry name" value="ABC_transp_ATP-bind"/>
</dbReference>
<keyword evidence="8" id="KW-1185">Reference proteome</keyword>
<comment type="similarity">
    <text evidence="1">Belongs to the ABC transporter superfamily.</text>
</comment>
<dbReference type="GO" id="GO:0005524">
    <property type="term" value="F:ATP binding"/>
    <property type="evidence" value="ECO:0007669"/>
    <property type="project" value="UniProtKB-KW"/>
</dbReference>
<feature type="region of interest" description="Disordered" evidence="5">
    <location>
        <begin position="103"/>
        <end position="136"/>
    </location>
</feature>
<dbReference type="SUPFAM" id="SSF52540">
    <property type="entry name" value="P-loop containing nucleoside triphosphate hydrolases"/>
    <property type="match status" value="1"/>
</dbReference>
<accession>A0ABW3R5A3</accession>
<proteinExistence type="inferred from homology"/>
<evidence type="ECO:0000313" key="7">
    <source>
        <dbReference type="EMBL" id="MFD1152262.1"/>
    </source>
</evidence>
<dbReference type="EMBL" id="JBHTLK010000353">
    <property type="protein sequence ID" value="MFD1152262.1"/>
    <property type="molecule type" value="Genomic_DNA"/>
</dbReference>
<dbReference type="RefSeq" id="WP_380729976.1">
    <property type="nucleotide sequence ID" value="NZ_JBHTLK010000353.1"/>
</dbReference>
<dbReference type="InterPro" id="IPR003439">
    <property type="entry name" value="ABC_transporter-like_ATP-bd"/>
</dbReference>
<dbReference type="Proteomes" id="UP001597168">
    <property type="component" value="Unassembled WGS sequence"/>
</dbReference>
<feature type="non-terminal residue" evidence="7">
    <location>
        <position position="1"/>
    </location>
</feature>
<dbReference type="PANTHER" id="PTHR43776:SF7">
    <property type="entry name" value="D,D-DIPEPTIDE TRANSPORT ATP-BINDING PROTEIN DDPF-RELATED"/>
    <property type="match status" value="1"/>
</dbReference>
<dbReference type="PANTHER" id="PTHR43776">
    <property type="entry name" value="TRANSPORT ATP-BINDING PROTEIN"/>
    <property type="match status" value="1"/>
</dbReference>
<organism evidence="7 8">
    <name type="scientific">Saccharothrix hoggarensis</name>
    <dbReference type="NCBI Taxonomy" id="913853"/>
    <lineage>
        <taxon>Bacteria</taxon>
        <taxon>Bacillati</taxon>
        <taxon>Actinomycetota</taxon>
        <taxon>Actinomycetes</taxon>
        <taxon>Pseudonocardiales</taxon>
        <taxon>Pseudonocardiaceae</taxon>
        <taxon>Saccharothrix</taxon>
    </lineage>
</organism>
<keyword evidence="3" id="KW-0547">Nucleotide-binding</keyword>
<dbReference type="Gene3D" id="3.40.50.300">
    <property type="entry name" value="P-loop containing nucleotide triphosphate hydrolases"/>
    <property type="match status" value="1"/>
</dbReference>
<feature type="compositionally biased region" description="Basic and acidic residues" evidence="5">
    <location>
        <begin position="126"/>
        <end position="136"/>
    </location>
</feature>
<evidence type="ECO:0000256" key="4">
    <source>
        <dbReference type="ARBA" id="ARBA00022840"/>
    </source>
</evidence>
<sequence length="136" mass="14162">AALAELAAVGLDEATATRRPAGLSGGELQRAALVRALLARPDVLVCDEITSGLDTLTQASLLDQLAALTCAVVLISHDLAVVARLADHVAVLHRGRVVEHGPARDVLDSPTHPVTTGLLGRSPRGHSMEGTEEKRT</sequence>
<evidence type="ECO:0000256" key="1">
    <source>
        <dbReference type="ARBA" id="ARBA00005417"/>
    </source>
</evidence>
<keyword evidence="2" id="KW-0813">Transport</keyword>
<dbReference type="Pfam" id="PF00005">
    <property type="entry name" value="ABC_tran"/>
    <property type="match status" value="1"/>
</dbReference>
<gene>
    <name evidence="7" type="ORF">ACFQ3T_34445</name>
</gene>
<evidence type="ECO:0000256" key="3">
    <source>
        <dbReference type="ARBA" id="ARBA00022741"/>
    </source>
</evidence>
<evidence type="ECO:0000256" key="2">
    <source>
        <dbReference type="ARBA" id="ARBA00022448"/>
    </source>
</evidence>
<comment type="caution">
    <text evidence="7">The sequence shown here is derived from an EMBL/GenBank/DDBJ whole genome shotgun (WGS) entry which is preliminary data.</text>
</comment>
<evidence type="ECO:0000313" key="8">
    <source>
        <dbReference type="Proteomes" id="UP001597168"/>
    </source>
</evidence>
<evidence type="ECO:0000259" key="6">
    <source>
        <dbReference type="Pfam" id="PF00005"/>
    </source>
</evidence>
<feature type="domain" description="ABC transporter" evidence="6">
    <location>
        <begin position="2"/>
        <end position="51"/>
    </location>
</feature>
<name>A0ABW3R5A3_9PSEU</name>
<keyword evidence="4 7" id="KW-0067">ATP-binding</keyword>